<dbReference type="EMBL" id="JBEAFC010000004">
    <property type="protein sequence ID" value="KAL1559381.1"/>
    <property type="molecule type" value="Genomic_DNA"/>
</dbReference>
<name>A0ABD1HSE4_SALDI</name>
<dbReference type="Proteomes" id="UP001567538">
    <property type="component" value="Unassembled WGS sequence"/>
</dbReference>
<evidence type="ECO:0000313" key="2">
    <source>
        <dbReference type="EMBL" id="KAL1559381.1"/>
    </source>
</evidence>
<keyword evidence="3" id="KW-1185">Reference proteome</keyword>
<sequence>MTEAEIYNNFYEGMTLESKDLVKSSSGRDFSRLRAHRCEESLQQSAHHHAPLRKKPNSLPRPRRALRKLVKRMRTNITVYLERWSIKPKSMWWEAGTLMAAGTQGSREMPPGEITRISGGLMRILTNHLNRLRLSKTLRRDNPVGQTEVRRDPITGTTGIREVILTGPAAINPIGPIGQQGNQGPSAHFNQNQGPQGNFHPNQGSGYNHHQRSGSNQPYSKQSRNTDDLVEDLLNSQQHI</sequence>
<accession>A0ABD1HSE4</accession>
<evidence type="ECO:0000313" key="3">
    <source>
        <dbReference type="Proteomes" id="UP001567538"/>
    </source>
</evidence>
<feature type="compositionally biased region" description="Polar residues" evidence="1">
    <location>
        <begin position="188"/>
        <end position="223"/>
    </location>
</feature>
<feature type="compositionally biased region" description="Basic residues" evidence="1">
    <location>
        <begin position="46"/>
        <end position="62"/>
    </location>
</feature>
<feature type="region of interest" description="Disordered" evidence="1">
    <location>
        <begin position="171"/>
        <end position="225"/>
    </location>
</feature>
<dbReference type="AlphaFoldDB" id="A0ABD1HSE4"/>
<feature type="compositionally biased region" description="Low complexity" evidence="1">
    <location>
        <begin position="171"/>
        <end position="185"/>
    </location>
</feature>
<evidence type="ECO:0000256" key="1">
    <source>
        <dbReference type="SAM" id="MobiDB-lite"/>
    </source>
</evidence>
<gene>
    <name evidence="2" type="ORF">AAHA92_09730</name>
</gene>
<feature type="region of interest" description="Disordered" evidence="1">
    <location>
        <begin position="39"/>
        <end position="62"/>
    </location>
</feature>
<organism evidence="2 3">
    <name type="scientific">Salvia divinorum</name>
    <name type="common">Maria pastora</name>
    <name type="synonym">Diviner's sage</name>
    <dbReference type="NCBI Taxonomy" id="28513"/>
    <lineage>
        <taxon>Eukaryota</taxon>
        <taxon>Viridiplantae</taxon>
        <taxon>Streptophyta</taxon>
        <taxon>Embryophyta</taxon>
        <taxon>Tracheophyta</taxon>
        <taxon>Spermatophyta</taxon>
        <taxon>Magnoliopsida</taxon>
        <taxon>eudicotyledons</taxon>
        <taxon>Gunneridae</taxon>
        <taxon>Pentapetalae</taxon>
        <taxon>asterids</taxon>
        <taxon>lamiids</taxon>
        <taxon>Lamiales</taxon>
        <taxon>Lamiaceae</taxon>
        <taxon>Nepetoideae</taxon>
        <taxon>Mentheae</taxon>
        <taxon>Salviinae</taxon>
        <taxon>Salvia</taxon>
        <taxon>Salvia subgen. Calosphace</taxon>
    </lineage>
</organism>
<proteinExistence type="predicted"/>
<comment type="caution">
    <text evidence="2">The sequence shown here is derived from an EMBL/GenBank/DDBJ whole genome shotgun (WGS) entry which is preliminary data.</text>
</comment>
<reference evidence="2 3" key="1">
    <citation type="submission" date="2024-06" db="EMBL/GenBank/DDBJ databases">
        <title>A chromosome level genome sequence of Diviner's sage (Salvia divinorum).</title>
        <authorList>
            <person name="Ford S.A."/>
            <person name="Ro D.-K."/>
            <person name="Ness R.W."/>
            <person name="Phillips M.A."/>
        </authorList>
    </citation>
    <scope>NUCLEOTIDE SEQUENCE [LARGE SCALE GENOMIC DNA]</scope>
    <source>
        <strain evidence="2">SAF-2024a</strain>
        <tissue evidence="2">Leaf</tissue>
    </source>
</reference>
<protein>
    <submittedName>
        <fullName evidence="2">Uncharacterized protein</fullName>
    </submittedName>
</protein>